<proteinExistence type="inferred from homology"/>
<evidence type="ECO:0000313" key="5">
    <source>
        <dbReference type="Proteomes" id="UP000572817"/>
    </source>
</evidence>
<reference evidence="4" key="1">
    <citation type="submission" date="2020-04" db="EMBL/GenBank/DDBJ databases">
        <title>Genome Assembly and Annotation of Botryosphaeria dothidea sdau 11-99, a Latent Pathogen of Apple Fruit Ring Rot in China.</title>
        <authorList>
            <person name="Yu C."/>
            <person name="Diao Y."/>
            <person name="Lu Q."/>
            <person name="Zhao J."/>
            <person name="Cui S."/>
            <person name="Peng C."/>
            <person name="He B."/>
            <person name="Liu H."/>
        </authorList>
    </citation>
    <scope>NUCLEOTIDE SEQUENCE [LARGE SCALE GENOMIC DNA]</scope>
    <source>
        <strain evidence="4">Sdau11-99</strain>
    </source>
</reference>
<keyword evidence="5" id="KW-1185">Reference proteome</keyword>
<dbReference type="EMBL" id="WWBZ02000062">
    <property type="protein sequence ID" value="KAF4302730.1"/>
    <property type="molecule type" value="Genomic_DNA"/>
</dbReference>
<dbReference type="PRINTS" id="PR00081">
    <property type="entry name" value="GDHRDH"/>
</dbReference>
<keyword evidence="2" id="KW-0521">NADP</keyword>
<evidence type="ECO:0000256" key="1">
    <source>
        <dbReference type="ARBA" id="ARBA00006484"/>
    </source>
</evidence>
<name>A0A8H4IKF4_9PEZI</name>
<evidence type="ECO:0000256" key="3">
    <source>
        <dbReference type="ARBA" id="ARBA00023002"/>
    </source>
</evidence>
<dbReference type="InterPro" id="IPR036291">
    <property type="entry name" value="NAD(P)-bd_dom_sf"/>
</dbReference>
<evidence type="ECO:0000256" key="2">
    <source>
        <dbReference type="ARBA" id="ARBA00022857"/>
    </source>
</evidence>
<dbReference type="Gene3D" id="3.40.50.720">
    <property type="entry name" value="NAD(P)-binding Rossmann-like Domain"/>
    <property type="match status" value="1"/>
</dbReference>
<dbReference type="AlphaFoldDB" id="A0A8H4IKF4"/>
<dbReference type="OrthoDB" id="191139at2759"/>
<keyword evidence="3" id="KW-0560">Oxidoreductase</keyword>
<organism evidence="4 5">
    <name type="scientific">Botryosphaeria dothidea</name>
    <dbReference type="NCBI Taxonomy" id="55169"/>
    <lineage>
        <taxon>Eukaryota</taxon>
        <taxon>Fungi</taxon>
        <taxon>Dikarya</taxon>
        <taxon>Ascomycota</taxon>
        <taxon>Pezizomycotina</taxon>
        <taxon>Dothideomycetes</taxon>
        <taxon>Dothideomycetes incertae sedis</taxon>
        <taxon>Botryosphaeriales</taxon>
        <taxon>Botryosphaeriaceae</taxon>
        <taxon>Botryosphaeria</taxon>
    </lineage>
</organism>
<accession>A0A8H4IKF4</accession>
<dbReference type="Pfam" id="PF00106">
    <property type="entry name" value="adh_short"/>
    <property type="match status" value="1"/>
</dbReference>
<dbReference type="InterPro" id="IPR002347">
    <property type="entry name" value="SDR_fam"/>
</dbReference>
<comment type="similarity">
    <text evidence="1">Belongs to the short-chain dehydrogenases/reductases (SDR) family.</text>
</comment>
<sequence length="356" mass="38877">MSSLIFNPVAHLPTANPLTLLRMTGAMTTRNFALAEMPDVAAQVAVVTGGSAGIGREFCAQLLLHGAAKVYVLARSDSRFSEAKSEWSRKHGLSEDDLARRTEFIRCDLTDIAAVHQCAQALLKQLTRLDILILNAALYLSADYQLSAQGVEALFAANHLGHFVLTNLLLPVVEKTAETHGDARILSVSSMMHLCCMELDLSLLTSPTPTKSPAILDTNWRYARSKLANILFARELAKRLDKKGASNVYVNSFYPGNIPTEAMDAWKDMIGNVGGSAFKTAFQYVGHTPEDAAATAMYLATSPDVVAKGIKGKYFVPIAQEELPSLVAQDKDLQKNLWYWSDSKVAETLGKGWQNE</sequence>
<evidence type="ECO:0000313" key="4">
    <source>
        <dbReference type="EMBL" id="KAF4302730.1"/>
    </source>
</evidence>
<dbReference type="PANTHER" id="PTHR24320:SF282">
    <property type="entry name" value="WW DOMAIN-CONTAINING OXIDOREDUCTASE"/>
    <property type="match status" value="1"/>
</dbReference>
<comment type="caution">
    <text evidence="4">The sequence shown here is derived from an EMBL/GenBank/DDBJ whole genome shotgun (WGS) entry which is preliminary data.</text>
</comment>
<dbReference type="PANTHER" id="PTHR24320">
    <property type="entry name" value="RETINOL DEHYDROGENASE"/>
    <property type="match status" value="1"/>
</dbReference>
<dbReference type="GO" id="GO:0016491">
    <property type="term" value="F:oxidoreductase activity"/>
    <property type="evidence" value="ECO:0007669"/>
    <property type="project" value="UniProtKB-KW"/>
</dbReference>
<dbReference type="SUPFAM" id="SSF51735">
    <property type="entry name" value="NAD(P)-binding Rossmann-fold domains"/>
    <property type="match status" value="1"/>
</dbReference>
<protein>
    <submittedName>
        <fullName evidence="4">Short-chain dehydrogenase/reductase SDR</fullName>
    </submittedName>
</protein>
<gene>
    <name evidence="4" type="ORF">GTA08_BOTSDO08727</name>
</gene>
<dbReference type="Proteomes" id="UP000572817">
    <property type="component" value="Unassembled WGS sequence"/>
</dbReference>